<keyword evidence="3" id="KW-1185">Reference proteome</keyword>
<protein>
    <submittedName>
        <fullName evidence="2">Uncharacterized protein</fullName>
    </submittedName>
</protein>
<feature type="transmembrane region" description="Helical" evidence="1">
    <location>
        <begin position="41"/>
        <end position="63"/>
    </location>
</feature>
<sequence>MSYSLQTLCCPSLYVATVCVGLAIAATTHDQDSFRSMVYLCSWSALAICLNLPFFVNNLFYLLPLSSIHALR</sequence>
<dbReference type="VEuPathDB" id="FungiDB:JI435_301140"/>
<organism evidence="2 3">
    <name type="scientific">Phaeosphaeria nodorum (strain SN15 / ATCC MYA-4574 / FGSC 10173)</name>
    <name type="common">Glume blotch fungus</name>
    <name type="synonym">Parastagonospora nodorum</name>
    <dbReference type="NCBI Taxonomy" id="321614"/>
    <lineage>
        <taxon>Eukaryota</taxon>
        <taxon>Fungi</taxon>
        <taxon>Dikarya</taxon>
        <taxon>Ascomycota</taxon>
        <taxon>Pezizomycotina</taxon>
        <taxon>Dothideomycetes</taxon>
        <taxon>Pleosporomycetidae</taxon>
        <taxon>Pleosporales</taxon>
        <taxon>Pleosporineae</taxon>
        <taxon>Phaeosphaeriaceae</taxon>
        <taxon>Parastagonospora</taxon>
    </lineage>
</organism>
<evidence type="ECO:0000256" key="1">
    <source>
        <dbReference type="SAM" id="Phobius"/>
    </source>
</evidence>
<dbReference type="EMBL" id="CP069028">
    <property type="protein sequence ID" value="QRC96938.1"/>
    <property type="molecule type" value="Genomic_DNA"/>
</dbReference>
<keyword evidence="1" id="KW-0812">Transmembrane</keyword>
<dbReference type="AlphaFoldDB" id="A0A7U2F1I1"/>
<reference evidence="3" key="1">
    <citation type="journal article" date="2021" name="BMC Genomics">
        <title>Chromosome-level genome assembly and manually-curated proteome of model necrotroph Parastagonospora nodorum Sn15 reveals a genome-wide trove of candidate effector homologs, and redundancy of virulence-related functions within an accessory chromosome.</title>
        <authorList>
            <person name="Bertazzoni S."/>
            <person name="Jones D.A.B."/>
            <person name="Phan H.T."/>
            <person name="Tan K.-C."/>
            <person name="Hane J.K."/>
        </authorList>
    </citation>
    <scope>NUCLEOTIDE SEQUENCE [LARGE SCALE GENOMIC DNA]</scope>
    <source>
        <strain evidence="3">SN15 / ATCC MYA-4574 / FGSC 10173)</strain>
    </source>
</reference>
<gene>
    <name evidence="2" type="ORF">JI435_301140</name>
</gene>
<keyword evidence="1" id="KW-0472">Membrane</keyword>
<evidence type="ECO:0000313" key="3">
    <source>
        <dbReference type="Proteomes" id="UP000663193"/>
    </source>
</evidence>
<name>A0A7U2F1I1_PHANO</name>
<accession>A0A7U2F1I1</accession>
<proteinExistence type="predicted"/>
<keyword evidence="1" id="KW-1133">Transmembrane helix</keyword>
<evidence type="ECO:0000313" key="2">
    <source>
        <dbReference type="EMBL" id="QRC96938.1"/>
    </source>
</evidence>
<dbReference type="Proteomes" id="UP000663193">
    <property type="component" value="Chromosome 6"/>
</dbReference>